<evidence type="ECO:0000313" key="2">
    <source>
        <dbReference type="Proteomes" id="UP000245626"/>
    </source>
</evidence>
<dbReference type="EMBL" id="KZ819953">
    <property type="protein sequence ID" value="PWN50240.1"/>
    <property type="molecule type" value="Genomic_DNA"/>
</dbReference>
<proteinExistence type="predicted"/>
<dbReference type="Proteomes" id="UP000245626">
    <property type="component" value="Unassembled WGS sequence"/>
</dbReference>
<sequence length="259" mass="28894">MAEIPRSQSPEPQDAPPMQSPQELVQSEPESYFESKAQHDTPAAAASNSKAGTTPPPHRASSHHRTCSHSRNSSLSHSRNQSLNSNASLTIPRSSSMSRTPSHDYKETLDAKSKDMEDGSRIINQYRMTDVIGQGAYGTVHKASLVEDPQVKFAIKEFGKTRLRKNHRSNNLRKPLAKQPRGRAVPRPRGGFTTQSPMKNPDRDNQAKDAAEKLNDPLVLIRHEIAILKKLHHPNVVTLFEVLDDPSKDSLYMVFEHCP</sequence>
<evidence type="ECO:0000313" key="1">
    <source>
        <dbReference type="EMBL" id="PWN50240.1"/>
    </source>
</evidence>
<feature type="non-terminal residue" evidence="1">
    <location>
        <position position="259"/>
    </location>
</feature>
<accession>A0ACD0NWP6</accession>
<keyword evidence="2" id="KW-1185">Reference proteome</keyword>
<gene>
    <name evidence="1" type="ORF">IE53DRAFT_104932</name>
</gene>
<protein>
    <submittedName>
        <fullName evidence="1">Pkinase-domain-containing protein</fullName>
    </submittedName>
</protein>
<name>A0ACD0NWP6_9BASI</name>
<reference evidence="1 2" key="1">
    <citation type="journal article" date="2018" name="Mol. Biol. Evol.">
        <title>Broad Genomic Sampling Reveals a Smut Pathogenic Ancestry of the Fungal Clade Ustilaginomycotina.</title>
        <authorList>
            <person name="Kijpornyongpan T."/>
            <person name="Mondo S.J."/>
            <person name="Barry K."/>
            <person name="Sandor L."/>
            <person name="Lee J."/>
            <person name="Lipzen A."/>
            <person name="Pangilinan J."/>
            <person name="LaButti K."/>
            <person name="Hainaut M."/>
            <person name="Henrissat B."/>
            <person name="Grigoriev I.V."/>
            <person name="Spatafora J.W."/>
            <person name="Aime M.C."/>
        </authorList>
    </citation>
    <scope>NUCLEOTIDE SEQUENCE [LARGE SCALE GENOMIC DNA]</scope>
    <source>
        <strain evidence="1 2">SA 807</strain>
    </source>
</reference>
<organism evidence="1 2">
    <name type="scientific">Violaceomyces palustris</name>
    <dbReference type="NCBI Taxonomy" id="1673888"/>
    <lineage>
        <taxon>Eukaryota</taxon>
        <taxon>Fungi</taxon>
        <taxon>Dikarya</taxon>
        <taxon>Basidiomycota</taxon>
        <taxon>Ustilaginomycotina</taxon>
        <taxon>Ustilaginomycetes</taxon>
        <taxon>Violaceomycetales</taxon>
        <taxon>Violaceomycetaceae</taxon>
        <taxon>Violaceomyces</taxon>
    </lineage>
</organism>